<keyword evidence="4 6" id="KW-0808">Transferase</keyword>
<evidence type="ECO:0000256" key="1">
    <source>
        <dbReference type="ARBA" id="ARBA00004776"/>
    </source>
</evidence>
<gene>
    <name evidence="6" type="ORF">BpJC7_16890</name>
</gene>
<dbReference type="Pfam" id="PF00535">
    <property type="entry name" value="Glycos_transf_2"/>
    <property type="match status" value="1"/>
</dbReference>
<evidence type="ECO:0000256" key="2">
    <source>
        <dbReference type="ARBA" id="ARBA00006739"/>
    </source>
</evidence>
<dbReference type="GO" id="GO:0016757">
    <property type="term" value="F:glycosyltransferase activity"/>
    <property type="evidence" value="ECO:0007669"/>
    <property type="project" value="UniProtKB-KW"/>
</dbReference>
<keyword evidence="7" id="KW-1185">Reference proteome</keyword>
<feature type="domain" description="Glycosyltransferase 2-like" evidence="5">
    <location>
        <begin position="7"/>
        <end position="111"/>
    </location>
</feature>
<evidence type="ECO:0000313" key="7">
    <source>
        <dbReference type="Proteomes" id="UP000391919"/>
    </source>
</evidence>
<dbReference type="SUPFAM" id="SSF53448">
    <property type="entry name" value="Nucleotide-diphospho-sugar transferases"/>
    <property type="match status" value="1"/>
</dbReference>
<name>A0A5J4J630_9BACI</name>
<evidence type="ECO:0000256" key="3">
    <source>
        <dbReference type="ARBA" id="ARBA00022676"/>
    </source>
</evidence>
<dbReference type="Gene3D" id="3.90.550.10">
    <property type="entry name" value="Spore Coat Polysaccharide Biosynthesis Protein SpsA, Chain A"/>
    <property type="match status" value="1"/>
</dbReference>
<comment type="pathway">
    <text evidence="1">Cell wall biogenesis; cell wall polysaccharide biosynthesis.</text>
</comment>
<proteinExistence type="inferred from homology"/>
<sequence>MKPNVVVVTVTYGKRWRLLNKVLTKLMKNSLICEIIVVDNASDYNIKNKISHQKKIKVIPLKSNTGSANGFKSGILEALKNKDCQYIWLLDDDNMPEDFALNELLNHYEKIQFNNPNDVFALLSLRNDRKEFILSSKYGESKRFFPLVNSFLGFHFKNIIGKVIRKVTKRRCIEKNIKSLKIVQVPLAPYGGLFFSKNIIEIIGLPDDKFYLYSDDYEFSYRITKNNGKIYTIPTSKINDIEKSWFNVKARGFLISLITSKSDMRIYYSVRNRIYFENKDLVNNRFIYKINKLFFIVILNALTLLYNKRERKQLILKAIKDGEEKNLGYNKSLKM</sequence>
<reference evidence="6 7" key="1">
    <citation type="submission" date="2019-09" db="EMBL/GenBank/DDBJ databases">
        <title>Draft genome sequence of Bacillus sp. JC-7.</title>
        <authorList>
            <person name="Tanaka N."/>
            <person name="Shiwa Y."/>
            <person name="Fujita N."/>
            <person name="Tanasupawat S."/>
        </authorList>
    </citation>
    <scope>NUCLEOTIDE SEQUENCE [LARGE SCALE GENOMIC DNA]</scope>
    <source>
        <strain evidence="6 7">JC-7</strain>
    </source>
</reference>
<evidence type="ECO:0000259" key="5">
    <source>
        <dbReference type="Pfam" id="PF00535"/>
    </source>
</evidence>
<evidence type="ECO:0000313" key="6">
    <source>
        <dbReference type="EMBL" id="GER70386.1"/>
    </source>
</evidence>
<dbReference type="Proteomes" id="UP000391919">
    <property type="component" value="Unassembled WGS sequence"/>
</dbReference>
<accession>A0A5J4J630</accession>
<dbReference type="PANTHER" id="PTHR43179">
    <property type="entry name" value="RHAMNOSYLTRANSFERASE WBBL"/>
    <property type="match status" value="1"/>
</dbReference>
<protein>
    <submittedName>
        <fullName evidence="6">Glycosyl transferase family 2</fullName>
    </submittedName>
</protein>
<dbReference type="PANTHER" id="PTHR43179:SF12">
    <property type="entry name" value="GALACTOFURANOSYLTRANSFERASE GLFT2"/>
    <property type="match status" value="1"/>
</dbReference>
<dbReference type="EMBL" id="BKZQ01000019">
    <property type="protein sequence ID" value="GER70386.1"/>
    <property type="molecule type" value="Genomic_DNA"/>
</dbReference>
<comment type="caution">
    <text evidence="6">The sequence shown here is derived from an EMBL/GenBank/DDBJ whole genome shotgun (WGS) entry which is preliminary data.</text>
</comment>
<organism evidence="6 7">
    <name type="scientific">Weizmannia acidilactici</name>
    <dbReference type="NCBI Taxonomy" id="2607726"/>
    <lineage>
        <taxon>Bacteria</taxon>
        <taxon>Bacillati</taxon>
        <taxon>Bacillota</taxon>
        <taxon>Bacilli</taxon>
        <taxon>Bacillales</taxon>
        <taxon>Bacillaceae</taxon>
        <taxon>Heyndrickxia</taxon>
    </lineage>
</organism>
<dbReference type="RefSeq" id="WP_151705991.1">
    <property type="nucleotide sequence ID" value="NZ_BKZQ01000019.1"/>
</dbReference>
<evidence type="ECO:0000256" key="4">
    <source>
        <dbReference type="ARBA" id="ARBA00022679"/>
    </source>
</evidence>
<dbReference type="AlphaFoldDB" id="A0A5J4J630"/>
<comment type="similarity">
    <text evidence="2">Belongs to the glycosyltransferase 2 family.</text>
</comment>
<dbReference type="InterPro" id="IPR001173">
    <property type="entry name" value="Glyco_trans_2-like"/>
</dbReference>
<keyword evidence="3" id="KW-0328">Glycosyltransferase</keyword>
<dbReference type="InterPro" id="IPR029044">
    <property type="entry name" value="Nucleotide-diphossugar_trans"/>
</dbReference>